<feature type="transmembrane region" description="Helical" evidence="1">
    <location>
        <begin position="61"/>
        <end position="81"/>
    </location>
</feature>
<keyword evidence="1" id="KW-0812">Transmembrane</keyword>
<feature type="domain" description="DUF58" evidence="2">
    <location>
        <begin position="224"/>
        <end position="277"/>
    </location>
</feature>
<evidence type="ECO:0000259" key="2">
    <source>
        <dbReference type="Pfam" id="PF01882"/>
    </source>
</evidence>
<dbReference type="AlphaFoldDB" id="A0A7W8X066"/>
<accession>A0A7W8X066</accession>
<keyword evidence="1" id="KW-1133">Transmembrane helix</keyword>
<dbReference type="EMBL" id="JACHDR010000001">
    <property type="protein sequence ID" value="MBB5511414.1"/>
    <property type="molecule type" value="Genomic_DNA"/>
</dbReference>
<evidence type="ECO:0000256" key="1">
    <source>
        <dbReference type="SAM" id="Phobius"/>
    </source>
</evidence>
<dbReference type="InterPro" id="IPR002881">
    <property type="entry name" value="DUF58"/>
</dbReference>
<dbReference type="Pfam" id="PF01882">
    <property type="entry name" value="DUF58"/>
    <property type="match status" value="1"/>
</dbReference>
<gene>
    <name evidence="3" type="ORF">HD598_000101</name>
</gene>
<dbReference type="PANTHER" id="PTHR34351:SF1">
    <property type="entry name" value="SLR1927 PROTEIN"/>
    <property type="match status" value="1"/>
</dbReference>
<protein>
    <submittedName>
        <fullName evidence="3">Uncharacterized protein (DUF58 family)</fullName>
    </submittedName>
</protein>
<dbReference type="RefSeq" id="WP_183662900.1">
    <property type="nucleotide sequence ID" value="NZ_BAAARH010000009.1"/>
</dbReference>
<sequence length="447" mass="48705">MHPADDERNTQLSRQREERAERRARRQSFFANQPFTWRGLGVLSAGVIALLLAAFLGRRELLAIALFLIVVPLVSAITVRWGRGQLKLERTFAPHPVTAGETTRVSSQVRFPGPRGAAVVVEDHLPDSFGANPRFLASPQDASGFSYRVRPSQRGTHTVGPATALTVDVLGLARRRVKFGEVSALCVLPRTNLFDAESSSGAHFSSGLAPTARQSSPDMDDVMTREYREGDPLRRIHWPASARHGELMVRQEVFSVRHYVAIVVDAAASSYGLGTDQGEASSEATSLKTAPARALSVPRFGAEPGVTSELFDRTVELAATLVTDLHQQGVTVDVFEHTGRTLNEGSHSARGYISRMGPDSVQWCLSELGVTSTEVGHTAPELPVPDSQSLVVISGNPTREHAERLTTWLSHYRTVNIVLPRRGASAAVFENAGWTIHELNSAEARRS</sequence>
<proteinExistence type="predicted"/>
<comment type="caution">
    <text evidence="3">The sequence shown here is derived from an EMBL/GenBank/DDBJ whole genome shotgun (WGS) entry which is preliminary data.</text>
</comment>
<name>A0A7W8X066_9MICC</name>
<dbReference type="Proteomes" id="UP000580797">
    <property type="component" value="Unassembled WGS sequence"/>
</dbReference>
<keyword evidence="1" id="KW-0472">Membrane</keyword>
<dbReference type="PANTHER" id="PTHR34351">
    <property type="entry name" value="SLR1927 PROTEIN-RELATED"/>
    <property type="match status" value="1"/>
</dbReference>
<evidence type="ECO:0000313" key="4">
    <source>
        <dbReference type="Proteomes" id="UP000580797"/>
    </source>
</evidence>
<evidence type="ECO:0000313" key="3">
    <source>
        <dbReference type="EMBL" id="MBB5511414.1"/>
    </source>
</evidence>
<reference evidence="3 4" key="1">
    <citation type="submission" date="2020-08" db="EMBL/GenBank/DDBJ databases">
        <title>Sequencing the genomes of 1000 actinobacteria strains.</title>
        <authorList>
            <person name="Klenk H.-P."/>
        </authorList>
    </citation>
    <scope>NUCLEOTIDE SEQUENCE [LARGE SCALE GENOMIC DNA]</scope>
    <source>
        <strain evidence="3 4">DSM 105783</strain>
    </source>
</reference>
<organism evidence="3 4">
    <name type="scientific">Neomicrococcus aestuarii</name>
    <dbReference type="NCBI Taxonomy" id="556325"/>
    <lineage>
        <taxon>Bacteria</taxon>
        <taxon>Bacillati</taxon>
        <taxon>Actinomycetota</taxon>
        <taxon>Actinomycetes</taxon>
        <taxon>Micrococcales</taxon>
        <taxon>Micrococcaceae</taxon>
        <taxon>Neomicrococcus</taxon>
    </lineage>
</organism>
<feature type="transmembrane region" description="Helical" evidence="1">
    <location>
        <begin position="35"/>
        <end position="55"/>
    </location>
</feature>